<dbReference type="InterPro" id="IPR024548">
    <property type="entry name" value="Cu2_monoox_C"/>
</dbReference>
<dbReference type="PRINTS" id="PR00790">
    <property type="entry name" value="PAMONOXGNASE"/>
</dbReference>
<evidence type="ECO:0000256" key="6">
    <source>
        <dbReference type="PIRSR" id="PIRSR600720-3"/>
    </source>
</evidence>
<feature type="binding site" evidence="5">
    <location>
        <position position="91"/>
    </location>
    <ligand>
        <name>Cu(2+)</name>
        <dbReference type="ChEBI" id="CHEBI:29036"/>
        <label>1</label>
        <note>catalytic</note>
    </ligand>
</feature>
<dbReference type="PANTHER" id="PTHR10680">
    <property type="entry name" value="PEPTIDYL-GLYCINE ALPHA-AMIDATING MONOOXYGENASE"/>
    <property type="match status" value="1"/>
</dbReference>
<dbReference type="PANTHER" id="PTHR10680:SF14">
    <property type="entry name" value="PEPTIDYL-GLYCINE ALPHA-AMIDATING MONOOXYGENASE"/>
    <property type="match status" value="1"/>
</dbReference>
<evidence type="ECO:0000256" key="2">
    <source>
        <dbReference type="ARBA" id="ARBA00022729"/>
    </source>
</evidence>
<evidence type="ECO:0000256" key="5">
    <source>
        <dbReference type="PIRSR" id="PIRSR600720-2"/>
    </source>
</evidence>
<evidence type="ECO:0000256" key="4">
    <source>
        <dbReference type="ARBA" id="ARBA00023180"/>
    </source>
</evidence>
<feature type="domain" description="Copper type II ascorbate-dependent monooxygenase C-terminal" evidence="8">
    <location>
        <begin position="3"/>
        <end position="119"/>
    </location>
</feature>
<comment type="cofactor">
    <cofactor evidence="5">
        <name>Cu(2+)</name>
        <dbReference type="ChEBI" id="CHEBI:29036"/>
    </cofactor>
    <text evidence="5">Binds 2 Cu(2+) ions per subunit.</text>
</comment>
<dbReference type="GO" id="GO:0046872">
    <property type="term" value="F:metal ion binding"/>
    <property type="evidence" value="ECO:0007669"/>
    <property type="project" value="UniProtKB-KW"/>
</dbReference>
<sequence>MQCTYTGRATLHPFAFRVHAHSHGVMNEGNVIHDGRKYLIGKMSPQEPQTYYLTENKTLLVHPNDVLEAECHMVNKENREVPMGHTRQDEMCNFYMMYSVPWKDKDQLDSAEFQVCDDTKLKEKMDKLEREVKLTLGKDFEDEEEEKDKGDPFEELLPGSDFYGDRDFGLDTMGGY</sequence>
<evidence type="ECO:0000256" key="1">
    <source>
        <dbReference type="ARBA" id="ARBA00022723"/>
    </source>
</evidence>
<keyword evidence="3 6" id="KW-1015">Disulfide bond</keyword>
<keyword evidence="1 5" id="KW-0479">Metal-binding</keyword>
<dbReference type="InterPro" id="IPR000720">
    <property type="entry name" value="PHM/PAL"/>
</dbReference>
<proteinExistence type="predicted"/>
<dbReference type="AlphaFoldDB" id="A0A4E0R655"/>
<evidence type="ECO:0000256" key="3">
    <source>
        <dbReference type="ARBA" id="ARBA00023157"/>
    </source>
</evidence>
<keyword evidence="5" id="KW-0186">Copper</keyword>
<dbReference type="InterPro" id="IPR008977">
    <property type="entry name" value="PHM/PNGase_F_dom_sf"/>
</dbReference>
<evidence type="ECO:0000259" key="8">
    <source>
        <dbReference type="Pfam" id="PF03712"/>
    </source>
</evidence>
<protein>
    <submittedName>
        <fullName evidence="9">Peptidylglycine alpha-hydroxylating monooxygenase</fullName>
    </submittedName>
</protein>
<dbReference type="EMBL" id="JXXN02003953">
    <property type="protein sequence ID" value="THD21001.1"/>
    <property type="molecule type" value="Genomic_DNA"/>
</dbReference>
<keyword evidence="2" id="KW-0732">Signal</keyword>
<feature type="binding site" evidence="5">
    <location>
        <position position="19"/>
    </location>
    <ligand>
        <name>Cu(2+)</name>
        <dbReference type="ChEBI" id="CHEBI:29036"/>
        <label>1</label>
        <note>catalytic</note>
    </ligand>
</feature>
<dbReference type="Proteomes" id="UP000230066">
    <property type="component" value="Unassembled WGS sequence"/>
</dbReference>
<accession>A0A4E0R655</accession>
<dbReference type="SUPFAM" id="SSF49742">
    <property type="entry name" value="PHM/PNGase F"/>
    <property type="match status" value="1"/>
</dbReference>
<keyword evidence="9" id="KW-0503">Monooxygenase</keyword>
<dbReference type="Gene3D" id="2.60.120.230">
    <property type="match status" value="1"/>
</dbReference>
<keyword evidence="10" id="KW-1185">Reference proteome</keyword>
<comment type="caution">
    <text evidence="9">The sequence shown here is derived from an EMBL/GenBank/DDBJ whole genome shotgun (WGS) entry which is preliminary data.</text>
</comment>
<keyword evidence="4" id="KW-0325">Glycoprotein</keyword>
<dbReference type="Pfam" id="PF03712">
    <property type="entry name" value="Cu2_monoox_C"/>
    <property type="match status" value="1"/>
</dbReference>
<keyword evidence="9" id="KW-0560">Oxidoreductase</keyword>
<dbReference type="GO" id="GO:0016020">
    <property type="term" value="C:membrane"/>
    <property type="evidence" value="ECO:0007669"/>
    <property type="project" value="InterPro"/>
</dbReference>
<feature type="region of interest" description="Disordered" evidence="7">
    <location>
        <begin position="135"/>
        <end position="176"/>
    </location>
</feature>
<gene>
    <name evidence="9" type="ORF">D915_008326</name>
</gene>
<feature type="binding site" evidence="5">
    <location>
        <position position="21"/>
    </location>
    <ligand>
        <name>Cu(2+)</name>
        <dbReference type="ChEBI" id="CHEBI:29036"/>
        <label>1</label>
        <note>catalytic</note>
    </ligand>
</feature>
<dbReference type="GO" id="GO:0016715">
    <property type="term" value="F:oxidoreductase activity, acting on paired donors, with incorporation or reduction of molecular oxygen, reduced ascorbate as one donor, and incorporation of one atom of oxygen"/>
    <property type="evidence" value="ECO:0007669"/>
    <property type="project" value="InterPro"/>
</dbReference>
<evidence type="ECO:0000313" key="10">
    <source>
        <dbReference type="Proteomes" id="UP000230066"/>
    </source>
</evidence>
<organism evidence="9 10">
    <name type="scientific">Fasciola hepatica</name>
    <name type="common">Liver fluke</name>
    <dbReference type="NCBI Taxonomy" id="6192"/>
    <lineage>
        <taxon>Eukaryota</taxon>
        <taxon>Metazoa</taxon>
        <taxon>Spiralia</taxon>
        <taxon>Lophotrochozoa</taxon>
        <taxon>Platyhelminthes</taxon>
        <taxon>Trematoda</taxon>
        <taxon>Digenea</taxon>
        <taxon>Plagiorchiida</taxon>
        <taxon>Echinostomata</taxon>
        <taxon>Echinostomatoidea</taxon>
        <taxon>Fasciolidae</taxon>
        <taxon>Fasciola</taxon>
    </lineage>
</organism>
<evidence type="ECO:0000313" key="9">
    <source>
        <dbReference type="EMBL" id="THD21001.1"/>
    </source>
</evidence>
<reference evidence="9" key="1">
    <citation type="submission" date="2019-03" db="EMBL/GenBank/DDBJ databases">
        <title>Improved annotation for the trematode Fasciola hepatica.</title>
        <authorList>
            <person name="Choi Y.-J."/>
            <person name="Martin J."/>
            <person name="Mitreva M."/>
        </authorList>
    </citation>
    <scope>NUCLEOTIDE SEQUENCE [LARGE SCALE GENOMIC DNA]</scope>
</reference>
<evidence type="ECO:0000256" key="7">
    <source>
        <dbReference type="SAM" id="MobiDB-lite"/>
    </source>
</evidence>
<name>A0A4E0R655_FASHE</name>
<dbReference type="GO" id="GO:0005576">
    <property type="term" value="C:extracellular region"/>
    <property type="evidence" value="ECO:0007669"/>
    <property type="project" value="TreeGrafter"/>
</dbReference>
<dbReference type="InterPro" id="IPR014784">
    <property type="entry name" value="Cu2_ascorb_mOase-like_C"/>
</dbReference>
<feature type="disulfide bond" evidence="6">
    <location>
        <begin position="71"/>
        <end position="92"/>
    </location>
</feature>
<dbReference type="GO" id="GO:0006518">
    <property type="term" value="P:peptide metabolic process"/>
    <property type="evidence" value="ECO:0007669"/>
    <property type="project" value="InterPro"/>
</dbReference>